<dbReference type="CDD" id="cd00614">
    <property type="entry name" value="CGS_like"/>
    <property type="match status" value="1"/>
</dbReference>
<protein>
    <recommendedName>
        <fullName evidence="8">Cystathionine gamma-synthase</fullName>
    </recommendedName>
</protein>
<dbReference type="STRING" id="1312852.EG19_06415"/>
<dbReference type="PROSITE" id="PS00868">
    <property type="entry name" value="CYS_MET_METAB_PP"/>
    <property type="match status" value="1"/>
</dbReference>
<evidence type="ECO:0000256" key="2">
    <source>
        <dbReference type="ARBA" id="ARBA00009077"/>
    </source>
</evidence>
<dbReference type="RefSeq" id="WP_038049897.1">
    <property type="nucleotide sequence ID" value="NZ_JMFG01000023.1"/>
</dbReference>
<dbReference type="Pfam" id="PF01053">
    <property type="entry name" value="Cys_Met_Meta_PP"/>
    <property type="match status" value="1"/>
</dbReference>
<comment type="cofactor">
    <cofactor evidence="1 5">
        <name>pyridoxal 5'-phosphate</name>
        <dbReference type="ChEBI" id="CHEBI:597326"/>
    </cofactor>
</comment>
<proteinExistence type="inferred from homology"/>
<accession>A0A062XY30</accession>
<evidence type="ECO:0000256" key="5">
    <source>
        <dbReference type="RuleBase" id="RU362118"/>
    </source>
</evidence>
<dbReference type="PANTHER" id="PTHR11808">
    <property type="entry name" value="TRANS-SULFURATION ENZYME FAMILY MEMBER"/>
    <property type="match status" value="1"/>
</dbReference>
<dbReference type="GO" id="GO:0003962">
    <property type="term" value="F:cystathionine gamma-synthase activity"/>
    <property type="evidence" value="ECO:0007669"/>
    <property type="project" value="TreeGrafter"/>
</dbReference>
<dbReference type="InterPro" id="IPR054542">
    <property type="entry name" value="Cys_met_metab_PP"/>
</dbReference>
<comment type="caution">
    <text evidence="6">The sequence shown here is derived from an EMBL/GenBank/DDBJ whole genome shotgun (WGS) entry which is preliminary data.</text>
</comment>
<dbReference type="InterPro" id="IPR015424">
    <property type="entry name" value="PyrdxlP-dep_Trfase"/>
</dbReference>
<dbReference type="PIRSF" id="PIRSF001434">
    <property type="entry name" value="CGS"/>
    <property type="match status" value="1"/>
</dbReference>
<evidence type="ECO:0000256" key="4">
    <source>
        <dbReference type="PIRSR" id="PIRSR001434-2"/>
    </source>
</evidence>
<dbReference type="Proteomes" id="UP000027284">
    <property type="component" value="Unassembled WGS sequence"/>
</dbReference>
<dbReference type="OrthoDB" id="9803887at2"/>
<dbReference type="AlphaFoldDB" id="A0A062XY30"/>
<evidence type="ECO:0000256" key="3">
    <source>
        <dbReference type="ARBA" id="ARBA00022898"/>
    </source>
</evidence>
<dbReference type="Gene3D" id="3.40.640.10">
    <property type="entry name" value="Type I PLP-dependent aspartate aminotransferase-like (Major domain)"/>
    <property type="match status" value="1"/>
</dbReference>
<organism evidence="6 7">
    <name type="scientific">Thermoanaerobaculum aquaticum</name>
    <dbReference type="NCBI Taxonomy" id="1312852"/>
    <lineage>
        <taxon>Bacteria</taxon>
        <taxon>Pseudomonadati</taxon>
        <taxon>Acidobacteriota</taxon>
        <taxon>Thermoanaerobaculia</taxon>
        <taxon>Thermoanaerobaculales</taxon>
        <taxon>Thermoanaerobaculaceae</taxon>
        <taxon>Thermoanaerobaculum</taxon>
    </lineage>
</organism>
<dbReference type="GO" id="GO:0030170">
    <property type="term" value="F:pyridoxal phosphate binding"/>
    <property type="evidence" value="ECO:0007669"/>
    <property type="project" value="InterPro"/>
</dbReference>
<reference evidence="6 7" key="1">
    <citation type="submission" date="2014-04" db="EMBL/GenBank/DDBJ databases">
        <title>The Genome Sequence of Thermoanaerobaculum aquaticum MP-01, The First Cultivated Group 23 Acidobacterium.</title>
        <authorList>
            <person name="Stamps B.W."/>
            <person name="Losey N.A."/>
            <person name="Lawson P.A."/>
            <person name="Stevenson B.S."/>
        </authorList>
    </citation>
    <scope>NUCLEOTIDE SEQUENCE [LARGE SCALE GENOMIC DNA]</scope>
    <source>
        <strain evidence="6 7">MP-01</strain>
    </source>
</reference>
<comment type="similarity">
    <text evidence="2 5">Belongs to the trans-sulfuration enzymes family.</text>
</comment>
<dbReference type="PANTHER" id="PTHR11808:SF75">
    <property type="entry name" value="CYSTATHIONINE GAMMA-SYNTHASE"/>
    <property type="match status" value="1"/>
</dbReference>
<dbReference type="FunFam" id="3.40.640.10:FF:000009">
    <property type="entry name" value="Cystathionine gamma-synthase homolog"/>
    <property type="match status" value="1"/>
</dbReference>
<evidence type="ECO:0008006" key="8">
    <source>
        <dbReference type="Google" id="ProtNLM"/>
    </source>
</evidence>
<dbReference type="GO" id="GO:0019343">
    <property type="term" value="P:cysteine biosynthetic process via cystathionine"/>
    <property type="evidence" value="ECO:0007669"/>
    <property type="project" value="TreeGrafter"/>
</dbReference>
<dbReference type="GO" id="GO:0005737">
    <property type="term" value="C:cytoplasm"/>
    <property type="evidence" value="ECO:0007669"/>
    <property type="project" value="TreeGrafter"/>
</dbReference>
<dbReference type="GO" id="GO:0004123">
    <property type="term" value="F:cystathionine gamma-lyase activity"/>
    <property type="evidence" value="ECO:0007669"/>
    <property type="project" value="TreeGrafter"/>
</dbReference>
<gene>
    <name evidence="6" type="ORF">EG19_06415</name>
</gene>
<keyword evidence="7" id="KW-1185">Reference proteome</keyword>
<evidence type="ECO:0000313" key="6">
    <source>
        <dbReference type="EMBL" id="KDA53380.1"/>
    </source>
</evidence>
<evidence type="ECO:0000313" key="7">
    <source>
        <dbReference type="Proteomes" id="UP000027284"/>
    </source>
</evidence>
<dbReference type="EMBL" id="JMFG01000023">
    <property type="protein sequence ID" value="KDA53380.1"/>
    <property type="molecule type" value="Genomic_DNA"/>
</dbReference>
<dbReference type="Gene3D" id="3.90.1150.10">
    <property type="entry name" value="Aspartate Aminotransferase, domain 1"/>
    <property type="match status" value="1"/>
</dbReference>
<dbReference type="GO" id="GO:0019346">
    <property type="term" value="P:transsulfuration"/>
    <property type="evidence" value="ECO:0007669"/>
    <property type="project" value="InterPro"/>
</dbReference>
<name>A0A062XY30_9BACT</name>
<dbReference type="InterPro" id="IPR015422">
    <property type="entry name" value="PyrdxlP-dep_Trfase_small"/>
</dbReference>
<keyword evidence="3 4" id="KW-0663">Pyridoxal phosphate</keyword>
<feature type="modified residue" description="N6-(pyridoxal phosphate)lysine" evidence="4">
    <location>
        <position position="195"/>
    </location>
</feature>
<dbReference type="SUPFAM" id="SSF53383">
    <property type="entry name" value="PLP-dependent transferases"/>
    <property type="match status" value="1"/>
</dbReference>
<dbReference type="InterPro" id="IPR000277">
    <property type="entry name" value="Cys/Met-Metab_PyrdxlP-dep_enz"/>
</dbReference>
<dbReference type="FunFam" id="3.90.1150.10:FF:000008">
    <property type="entry name" value="Cystathionine gamma-synthase"/>
    <property type="match status" value="1"/>
</dbReference>
<sequence>MKEKTLCVHAGPGPEPTTGAVNPPIYATSTYAYAEFGQHRGWEYSRTANPTRVALEQAVAQLEGGADACAFASGMAAIDALTDLLAPGDHILAAHNLYGGTYRLFTTITRRHGVEVSFVDASDLAALEASFRPNTKMLFLESPTNPLMAIVDLEEASRLAHQRGVLVVVDNTFLSPVLQKPLALGADFVVHSTTKYLNGHSDAVGGVVVCKDGELGAQLHRIQNSAGAIMGPFDAYLVLRGIRTLALRMAAHEEGGRAVASFLAQHPRVVRVYYPGLASHPQHELACRQQRGFGAMVAFDVGSLENAKTVCNALKLFTLAESLGGVESLVSHPATMTHASVPKDEREKLGITDGLLRLSVGVEDPEDLLADLDRALAAL</sequence>
<evidence type="ECO:0000256" key="1">
    <source>
        <dbReference type="ARBA" id="ARBA00001933"/>
    </source>
</evidence>
<dbReference type="InterPro" id="IPR015421">
    <property type="entry name" value="PyrdxlP-dep_Trfase_major"/>
</dbReference>